<organism evidence="1 2">
    <name type="scientific">Flavonifractor plautii</name>
    <name type="common">Fusobacterium plautii</name>
    <dbReference type="NCBI Taxonomy" id="292800"/>
    <lineage>
        <taxon>Bacteria</taxon>
        <taxon>Bacillati</taxon>
        <taxon>Bacillota</taxon>
        <taxon>Clostridia</taxon>
        <taxon>Eubacteriales</taxon>
        <taxon>Oscillospiraceae</taxon>
        <taxon>Flavonifractor</taxon>
    </lineage>
</organism>
<dbReference type="AlphaFoldDB" id="A0A174A3S3"/>
<dbReference type="Proteomes" id="UP000095746">
    <property type="component" value="Unassembled WGS sequence"/>
</dbReference>
<name>A0A174A3S3_FLAPL</name>
<accession>A0A174A3S3</accession>
<evidence type="ECO:0000313" key="2">
    <source>
        <dbReference type="Proteomes" id="UP000095746"/>
    </source>
</evidence>
<sequence>MDQSMICLPSDVKTALEKTSFIKRYEMLSNTFNGERTPLNERLRYIDGEIVLDSLAQLGYKAHFESKEKYFWIEEVQIGTYTFSSNMILDGGLVDIVWIVKENGNLILGLPIGEYSRLMIAPNYKIKKPIFGTYEDLDEIVESVFKLFEDFKKAMTAS</sequence>
<reference evidence="1 2" key="1">
    <citation type="submission" date="2015-09" db="EMBL/GenBank/DDBJ databases">
        <authorList>
            <consortium name="Pathogen Informatics"/>
        </authorList>
    </citation>
    <scope>NUCLEOTIDE SEQUENCE [LARGE SCALE GENOMIC DNA]</scope>
    <source>
        <strain evidence="1 2">2789STDY5608854</strain>
    </source>
</reference>
<dbReference type="RefSeq" id="WP_243129045.1">
    <property type="nucleotide sequence ID" value="NZ_JADMVC010000040.1"/>
</dbReference>
<gene>
    <name evidence="1" type="ORF">ERS852411_00552</name>
</gene>
<protein>
    <submittedName>
        <fullName evidence="1">Uncharacterized protein</fullName>
    </submittedName>
</protein>
<dbReference type="EMBL" id="CYZT01000019">
    <property type="protein sequence ID" value="CUN82957.1"/>
    <property type="molecule type" value="Genomic_DNA"/>
</dbReference>
<evidence type="ECO:0000313" key="1">
    <source>
        <dbReference type="EMBL" id="CUN82957.1"/>
    </source>
</evidence>
<proteinExistence type="predicted"/>